<sequence length="244" mass="25846">MMDRLSRRRLLGCGCSLGAAAAAAGLAGPFRAAPGLAAEPTTRRTTYSPDEALNVLKEGNRMFKTDSPVRAVQGRERRIEIALSQSPFCVLVSCSDSRVSPEILFGRGLGELFIVRNAGNTVDTAALGSIEYAVAKLGVPLILVMGHSRCGAVEAAVDVVRNNTVYPGAIGQMIEPIVPAVLGVRDLGGDLVENAVRANVSRVVRRLRTASEPELLRPLGERTLRIVGAAYSLDSGAVDFFDEA</sequence>
<accession>A0ABQ4R8B9</accession>
<dbReference type="CDD" id="cd03378">
    <property type="entry name" value="beta_CA_cladeC"/>
    <property type="match status" value="1"/>
</dbReference>
<keyword evidence="7" id="KW-0732">Signal</keyword>
<evidence type="ECO:0000256" key="6">
    <source>
        <dbReference type="RuleBase" id="RU003956"/>
    </source>
</evidence>
<evidence type="ECO:0000256" key="7">
    <source>
        <dbReference type="SAM" id="SignalP"/>
    </source>
</evidence>
<dbReference type="PANTHER" id="PTHR11002:SF79">
    <property type="entry name" value="CARBONIC ANHYDRASE 2"/>
    <property type="match status" value="1"/>
</dbReference>
<keyword evidence="3 6" id="KW-0862">Zinc</keyword>
<dbReference type="InterPro" id="IPR036874">
    <property type="entry name" value="Carbonic_anhydrase_sf"/>
</dbReference>
<dbReference type="PROSITE" id="PS51318">
    <property type="entry name" value="TAT"/>
    <property type="match status" value="1"/>
</dbReference>
<dbReference type="PANTHER" id="PTHR11002">
    <property type="entry name" value="CARBONIC ANHYDRASE"/>
    <property type="match status" value="1"/>
</dbReference>
<dbReference type="InterPro" id="IPR015892">
    <property type="entry name" value="Carbonic_anhydrase_CS"/>
</dbReference>
<evidence type="ECO:0000256" key="2">
    <source>
        <dbReference type="ARBA" id="ARBA00012925"/>
    </source>
</evidence>
<dbReference type="Proteomes" id="UP001055167">
    <property type="component" value="Unassembled WGS sequence"/>
</dbReference>
<evidence type="ECO:0000256" key="5">
    <source>
        <dbReference type="ARBA" id="ARBA00048348"/>
    </source>
</evidence>
<keyword evidence="4 6" id="KW-0456">Lyase</keyword>
<comment type="caution">
    <text evidence="8">The sequence shown here is derived from an EMBL/GenBank/DDBJ whole genome shotgun (WGS) entry which is preliminary data.</text>
</comment>
<dbReference type="SMART" id="SM00947">
    <property type="entry name" value="Pro_CA"/>
    <property type="match status" value="1"/>
</dbReference>
<name>A0ABQ4R8B9_9HYPH</name>
<keyword evidence="9" id="KW-1185">Reference proteome</keyword>
<feature type="signal peptide" evidence="7">
    <location>
        <begin position="1"/>
        <end position="32"/>
    </location>
</feature>
<organism evidence="8 9">
    <name type="scientific">Methylobacterium crusticola</name>
    <dbReference type="NCBI Taxonomy" id="1697972"/>
    <lineage>
        <taxon>Bacteria</taxon>
        <taxon>Pseudomonadati</taxon>
        <taxon>Pseudomonadota</taxon>
        <taxon>Alphaproteobacteria</taxon>
        <taxon>Hyphomicrobiales</taxon>
        <taxon>Methylobacteriaceae</taxon>
        <taxon>Methylobacterium</taxon>
    </lineage>
</organism>
<dbReference type="PROSITE" id="PS00704">
    <property type="entry name" value="PROK_CO2_ANHYDRASE_1"/>
    <property type="match status" value="1"/>
</dbReference>
<protein>
    <recommendedName>
        <fullName evidence="2 6">Carbonic anhydrase</fullName>
        <ecNumber evidence="2 6">4.2.1.1</ecNumber>
    </recommendedName>
    <alternativeName>
        <fullName evidence="6">Carbonate dehydratase</fullName>
    </alternativeName>
</protein>
<feature type="chain" id="PRO_5045748202" description="Carbonic anhydrase" evidence="7">
    <location>
        <begin position="33"/>
        <end position="244"/>
    </location>
</feature>
<evidence type="ECO:0000313" key="9">
    <source>
        <dbReference type="Proteomes" id="UP001055167"/>
    </source>
</evidence>
<dbReference type="Gene3D" id="3.40.1050.10">
    <property type="entry name" value="Carbonic anhydrase"/>
    <property type="match status" value="1"/>
</dbReference>
<dbReference type="InterPro" id="IPR006311">
    <property type="entry name" value="TAT_signal"/>
</dbReference>
<evidence type="ECO:0000256" key="1">
    <source>
        <dbReference type="ARBA" id="ARBA00006217"/>
    </source>
</evidence>
<dbReference type="SUPFAM" id="SSF53056">
    <property type="entry name" value="beta-carbonic anhydrase, cab"/>
    <property type="match status" value="1"/>
</dbReference>
<comment type="similarity">
    <text evidence="1 6">Belongs to the beta-class carbonic anhydrase family.</text>
</comment>
<gene>
    <name evidence="8" type="ORF">OPKNFCMD_6748</name>
</gene>
<evidence type="ECO:0000313" key="8">
    <source>
        <dbReference type="EMBL" id="GJD53968.1"/>
    </source>
</evidence>
<dbReference type="PROSITE" id="PS00705">
    <property type="entry name" value="PROK_CO2_ANHYDRASE_2"/>
    <property type="match status" value="1"/>
</dbReference>
<dbReference type="RefSeq" id="WP_128564915.1">
    <property type="nucleotide sequence ID" value="NZ_BPQH01000043.1"/>
</dbReference>
<reference evidence="8" key="1">
    <citation type="journal article" date="2021" name="Front. Microbiol.">
        <title>Comprehensive Comparative Genomics and Phenotyping of Methylobacterium Species.</title>
        <authorList>
            <person name="Alessa O."/>
            <person name="Ogura Y."/>
            <person name="Fujitani Y."/>
            <person name="Takami H."/>
            <person name="Hayashi T."/>
            <person name="Sahin N."/>
            <person name="Tani A."/>
        </authorList>
    </citation>
    <scope>NUCLEOTIDE SEQUENCE</scope>
    <source>
        <strain evidence="8">KCTC 52305</strain>
    </source>
</reference>
<dbReference type="InterPro" id="IPR001765">
    <property type="entry name" value="Carbonic_anhydrase"/>
</dbReference>
<evidence type="ECO:0000256" key="4">
    <source>
        <dbReference type="ARBA" id="ARBA00023239"/>
    </source>
</evidence>
<comment type="function">
    <text evidence="6">Reversible hydration of carbon dioxide.</text>
</comment>
<proteinExistence type="inferred from homology"/>
<dbReference type="Pfam" id="PF00484">
    <property type="entry name" value="Pro_CA"/>
    <property type="match status" value="1"/>
</dbReference>
<dbReference type="EMBL" id="BPQH01000043">
    <property type="protein sequence ID" value="GJD53968.1"/>
    <property type="molecule type" value="Genomic_DNA"/>
</dbReference>
<comment type="catalytic activity">
    <reaction evidence="5 6">
        <text>hydrogencarbonate + H(+) = CO2 + H2O</text>
        <dbReference type="Rhea" id="RHEA:10748"/>
        <dbReference type="ChEBI" id="CHEBI:15377"/>
        <dbReference type="ChEBI" id="CHEBI:15378"/>
        <dbReference type="ChEBI" id="CHEBI:16526"/>
        <dbReference type="ChEBI" id="CHEBI:17544"/>
        <dbReference type="EC" id="4.2.1.1"/>
    </reaction>
</comment>
<dbReference type="EC" id="4.2.1.1" evidence="2 6"/>
<reference evidence="8" key="2">
    <citation type="submission" date="2021-08" db="EMBL/GenBank/DDBJ databases">
        <authorList>
            <person name="Tani A."/>
            <person name="Ola A."/>
            <person name="Ogura Y."/>
            <person name="Katsura K."/>
            <person name="Hayashi T."/>
        </authorList>
    </citation>
    <scope>NUCLEOTIDE SEQUENCE</scope>
    <source>
        <strain evidence="8">KCTC 52305</strain>
    </source>
</reference>
<evidence type="ECO:0000256" key="3">
    <source>
        <dbReference type="ARBA" id="ARBA00022833"/>
    </source>
</evidence>